<name>A0A5C8KJS9_9GAMM</name>
<reference evidence="2 3" key="1">
    <citation type="submission" date="2019-08" db="EMBL/GenBank/DDBJ databases">
        <authorList>
            <person name="Karlyshev A.V."/>
        </authorList>
    </citation>
    <scope>NUCLEOTIDE SEQUENCE [LARGE SCALE GENOMIC DNA]</scope>
    <source>
        <strain evidence="2 3">Alg18-2.2</strain>
    </source>
</reference>
<evidence type="ECO:0000313" key="3">
    <source>
        <dbReference type="Proteomes" id="UP000321248"/>
    </source>
</evidence>
<accession>A0A5C8KJS9</accession>
<dbReference type="OrthoDB" id="9785236at2"/>
<sequence length="116" mass="13114">MHPVYGPDVLLYIGETKKNETGARTIERRLKEHLAGRFWSHTELSFSIGVPEKELNHEEVKAVESILIAAHKPALNRASIDAANPGARELLIQNYGFSRSLFPECSGSYWCEELFE</sequence>
<evidence type="ECO:0000313" key="2">
    <source>
        <dbReference type="EMBL" id="TXK61008.1"/>
    </source>
</evidence>
<dbReference type="AlphaFoldDB" id="A0A5C8KJS9"/>
<organism evidence="2 3">
    <name type="scientific">Alkalisalibacterium limincola</name>
    <dbReference type="NCBI Taxonomy" id="2699169"/>
    <lineage>
        <taxon>Bacteria</taxon>
        <taxon>Pseudomonadati</taxon>
        <taxon>Pseudomonadota</taxon>
        <taxon>Gammaproteobacteria</taxon>
        <taxon>Lysobacterales</taxon>
        <taxon>Lysobacteraceae</taxon>
        <taxon>Alkalisalibacterium</taxon>
    </lineage>
</organism>
<proteinExistence type="predicted"/>
<dbReference type="Proteomes" id="UP000321248">
    <property type="component" value="Unassembled WGS sequence"/>
</dbReference>
<dbReference type="EMBL" id="VRTS01000007">
    <property type="protein sequence ID" value="TXK61008.1"/>
    <property type="molecule type" value="Genomic_DNA"/>
</dbReference>
<dbReference type="InterPro" id="IPR000305">
    <property type="entry name" value="GIY-YIG_endonuc"/>
</dbReference>
<keyword evidence="3" id="KW-1185">Reference proteome</keyword>
<evidence type="ECO:0000259" key="1">
    <source>
        <dbReference type="PROSITE" id="PS50164"/>
    </source>
</evidence>
<dbReference type="RefSeq" id="WP_147892051.1">
    <property type="nucleotide sequence ID" value="NZ_VRTS01000007.1"/>
</dbReference>
<gene>
    <name evidence="2" type="ORF">FU658_10560</name>
</gene>
<protein>
    <submittedName>
        <fullName evidence="2">GIY-YIG nuclease family protein</fullName>
    </submittedName>
</protein>
<comment type="caution">
    <text evidence="2">The sequence shown here is derived from an EMBL/GenBank/DDBJ whole genome shotgun (WGS) entry which is preliminary data.</text>
</comment>
<feature type="domain" description="GIY-YIG" evidence="1">
    <location>
        <begin position="1"/>
        <end position="77"/>
    </location>
</feature>
<dbReference type="PROSITE" id="PS50164">
    <property type="entry name" value="GIY_YIG"/>
    <property type="match status" value="1"/>
</dbReference>